<evidence type="ECO:0000313" key="2">
    <source>
        <dbReference type="EMBL" id="GJT24306.1"/>
    </source>
</evidence>
<name>A0ABQ5CB48_9ASTR</name>
<feature type="compositionally biased region" description="Polar residues" evidence="1">
    <location>
        <begin position="305"/>
        <end position="315"/>
    </location>
</feature>
<protein>
    <recommendedName>
        <fullName evidence="4">Reverse transcriptase RNase H-like domain-containing protein</fullName>
    </recommendedName>
</protein>
<dbReference type="EMBL" id="BQNB010014124">
    <property type="protein sequence ID" value="GJT24306.1"/>
    <property type="molecule type" value="Genomic_DNA"/>
</dbReference>
<evidence type="ECO:0008006" key="4">
    <source>
        <dbReference type="Google" id="ProtNLM"/>
    </source>
</evidence>
<evidence type="ECO:0000256" key="1">
    <source>
        <dbReference type="SAM" id="MobiDB-lite"/>
    </source>
</evidence>
<reference evidence="2" key="2">
    <citation type="submission" date="2022-01" db="EMBL/GenBank/DDBJ databases">
        <authorList>
            <person name="Yamashiro T."/>
            <person name="Shiraishi A."/>
            <person name="Satake H."/>
            <person name="Nakayama K."/>
        </authorList>
    </citation>
    <scope>NUCLEOTIDE SEQUENCE</scope>
</reference>
<evidence type="ECO:0000313" key="3">
    <source>
        <dbReference type="Proteomes" id="UP001151760"/>
    </source>
</evidence>
<keyword evidence="3" id="KW-1185">Reference proteome</keyword>
<organism evidence="2 3">
    <name type="scientific">Tanacetum coccineum</name>
    <dbReference type="NCBI Taxonomy" id="301880"/>
    <lineage>
        <taxon>Eukaryota</taxon>
        <taxon>Viridiplantae</taxon>
        <taxon>Streptophyta</taxon>
        <taxon>Embryophyta</taxon>
        <taxon>Tracheophyta</taxon>
        <taxon>Spermatophyta</taxon>
        <taxon>Magnoliopsida</taxon>
        <taxon>eudicotyledons</taxon>
        <taxon>Gunneridae</taxon>
        <taxon>Pentapetalae</taxon>
        <taxon>asterids</taxon>
        <taxon>campanulids</taxon>
        <taxon>Asterales</taxon>
        <taxon>Asteraceae</taxon>
        <taxon>Asteroideae</taxon>
        <taxon>Anthemideae</taxon>
        <taxon>Anthemidinae</taxon>
        <taxon>Tanacetum</taxon>
    </lineage>
</organism>
<accession>A0ABQ5CB48</accession>
<proteinExistence type="predicted"/>
<reference evidence="2" key="1">
    <citation type="journal article" date="2022" name="Int. J. Mol. Sci.">
        <title>Draft Genome of Tanacetum Coccineum: Genomic Comparison of Closely Related Tanacetum-Family Plants.</title>
        <authorList>
            <person name="Yamashiro T."/>
            <person name="Shiraishi A."/>
            <person name="Nakayama K."/>
            <person name="Satake H."/>
        </authorList>
    </citation>
    <scope>NUCLEOTIDE SEQUENCE</scope>
</reference>
<dbReference type="Proteomes" id="UP001151760">
    <property type="component" value="Unassembled WGS sequence"/>
</dbReference>
<gene>
    <name evidence="2" type="ORF">Tco_0894243</name>
</gene>
<comment type="caution">
    <text evidence="2">The sequence shown here is derived from an EMBL/GenBank/DDBJ whole genome shotgun (WGS) entry which is preliminary data.</text>
</comment>
<feature type="region of interest" description="Disordered" evidence="1">
    <location>
        <begin position="281"/>
        <end position="319"/>
    </location>
</feature>
<sequence>MSRLGCCRVIYICTGKITAKIANIVHHEDLSSHGITKEPKGTIFQDPRLQSYGAWPLGDQSRHHLQHLNVPLFRGGRHFRYLAYLHVVAYPVTRTILAYRVTVDCPSAPLATGTVLSEAVAERLWIFGNSESAGIRQGYTTSHVLRRRSCDLFYACKIGQCRYYSWSGDEVGESSADGTARQVGLPQLELDLYGFCDNVICAPGRSDSTCCTGIGIPRRTALLLEEPRHGYIVPLWHSDSLMDACDQVSSRGHIHFGTRSLAQQSEISELRQQTCQHVTDKDLTEPESTEGGLKIAQEEGPTRVKNPNATQTPSRRNYYPPLRTKVANFRPMIDEGVTAVLAMHCYAPKLANDSNEYLWEQEHGIVAYVTGCSMEETDNIERDISMDCLPNSDMDIMNAKLCVRLHRTAVFMDPLDQRQDQNPLKVVGQFSKDQPTEIRQFFVLASQLRSMRELITTHDLTWAVVFALKDLEALIMYGTKCMVVTDHKEFYSIFFNQMELNTDESCIDVSVAYRKEREPPLRVRALVMTISLDLPKQILNAQTKARKPNNIKSVDGWRSRAEHLRTIGLVVQPEDTSMEVGSISRGILSKDLFVGPSRGVMSTKPLAFRWMDFHFDVKLKFVEEPSDDQIFAVKPVLIAKSIQLVKVASIVFVPFFICDIWGLSVLKCDGAKQRFSAVLIPTVVMHKMNPQLIAAISDKFQTIPLSDI</sequence>